<dbReference type="Proteomes" id="UP000184304">
    <property type="component" value="Unassembled WGS sequence"/>
</dbReference>
<reference evidence="3" key="1">
    <citation type="journal article" date="2017" name="Genome Biol.">
        <title>Comparative genomics reveals high biological diversity and specific adaptations in the industrially and medically important fungal genus Aspergillus.</title>
        <authorList>
            <person name="de Vries R.P."/>
            <person name="Riley R."/>
            <person name="Wiebenga A."/>
            <person name="Aguilar-Osorio G."/>
            <person name="Amillis S."/>
            <person name="Uchima C.A."/>
            <person name="Anderluh G."/>
            <person name="Asadollahi M."/>
            <person name="Askin M."/>
            <person name="Barry K."/>
            <person name="Battaglia E."/>
            <person name="Bayram O."/>
            <person name="Benocci T."/>
            <person name="Braus-Stromeyer S.A."/>
            <person name="Caldana C."/>
            <person name="Canovas D."/>
            <person name="Cerqueira G.C."/>
            <person name="Chen F."/>
            <person name="Chen W."/>
            <person name="Choi C."/>
            <person name="Clum A."/>
            <person name="Dos Santos R.A."/>
            <person name="Damasio A.R."/>
            <person name="Diallinas G."/>
            <person name="Emri T."/>
            <person name="Fekete E."/>
            <person name="Flipphi M."/>
            <person name="Freyberg S."/>
            <person name="Gallo A."/>
            <person name="Gournas C."/>
            <person name="Habgood R."/>
            <person name="Hainaut M."/>
            <person name="Harispe M.L."/>
            <person name="Henrissat B."/>
            <person name="Hilden K.S."/>
            <person name="Hope R."/>
            <person name="Hossain A."/>
            <person name="Karabika E."/>
            <person name="Karaffa L."/>
            <person name="Karanyi Z."/>
            <person name="Krasevec N."/>
            <person name="Kuo A."/>
            <person name="Kusch H."/>
            <person name="LaButti K."/>
            <person name="Lagendijk E.L."/>
            <person name="Lapidus A."/>
            <person name="Levasseur A."/>
            <person name="Lindquist E."/>
            <person name="Lipzen A."/>
            <person name="Logrieco A.F."/>
            <person name="MacCabe A."/>
            <person name="Maekelae M.R."/>
            <person name="Malavazi I."/>
            <person name="Melin P."/>
            <person name="Meyer V."/>
            <person name="Mielnichuk N."/>
            <person name="Miskei M."/>
            <person name="Molnar A.P."/>
            <person name="Mule G."/>
            <person name="Ngan C.Y."/>
            <person name="Orejas M."/>
            <person name="Orosz E."/>
            <person name="Ouedraogo J.P."/>
            <person name="Overkamp K.M."/>
            <person name="Park H.-S."/>
            <person name="Perrone G."/>
            <person name="Piumi F."/>
            <person name="Punt P.J."/>
            <person name="Ram A.F."/>
            <person name="Ramon A."/>
            <person name="Rauscher S."/>
            <person name="Record E."/>
            <person name="Riano-Pachon D.M."/>
            <person name="Robert V."/>
            <person name="Roehrig J."/>
            <person name="Ruller R."/>
            <person name="Salamov A."/>
            <person name="Salih N.S."/>
            <person name="Samson R.A."/>
            <person name="Sandor E."/>
            <person name="Sanguinetti M."/>
            <person name="Schuetze T."/>
            <person name="Sepcic K."/>
            <person name="Shelest E."/>
            <person name="Sherlock G."/>
            <person name="Sophianopoulou V."/>
            <person name="Squina F.M."/>
            <person name="Sun H."/>
            <person name="Susca A."/>
            <person name="Todd R.B."/>
            <person name="Tsang A."/>
            <person name="Unkles S.E."/>
            <person name="van de Wiele N."/>
            <person name="van Rossen-Uffink D."/>
            <person name="Oliveira J.V."/>
            <person name="Vesth T.C."/>
            <person name="Visser J."/>
            <person name="Yu J.-H."/>
            <person name="Zhou M."/>
            <person name="Andersen M.R."/>
            <person name="Archer D.B."/>
            <person name="Baker S.E."/>
            <person name="Benoit I."/>
            <person name="Brakhage A.A."/>
            <person name="Braus G.H."/>
            <person name="Fischer R."/>
            <person name="Frisvad J.C."/>
            <person name="Goldman G.H."/>
            <person name="Houbraken J."/>
            <person name="Oakley B."/>
            <person name="Pocsi I."/>
            <person name="Scazzocchio C."/>
            <person name="Seiboth B."/>
            <person name="vanKuyk P.A."/>
            <person name="Wortman J."/>
            <person name="Dyer P.S."/>
            <person name="Grigoriev I.V."/>
        </authorList>
    </citation>
    <scope>NUCLEOTIDE SEQUENCE [LARGE SCALE GENOMIC DNA]</scope>
    <source>
        <strain evidence="3">CBS 134.48</strain>
    </source>
</reference>
<gene>
    <name evidence="2" type="ORF">ASPTUDRAFT_449884</name>
</gene>
<evidence type="ECO:0000256" key="1">
    <source>
        <dbReference type="SAM" id="MobiDB-lite"/>
    </source>
</evidence>
<name>A0A1L9NA25_ASPTC</name>
<sequence>MTFSESPDAGPGNFQYSSARVLLLLTCTSNLELASGWLAATIVLFARFSLQLQGFGRSRITNEKPGRRDRTSIETSSPPTHCREIPYKQQIGVSGLASCSRSLSLSSLSALLLGLLSV</sequence>
<accession>A0A1L9NA25</accession>
<organism evidence="2 3">
    <name type="scientific">Aspergillus tubingensis (strain CBS 134.48)</name>
    <dbReference type="NCBI Taxonomy" id="767770"/>
    <lineage>
        <taxon>Eukaryota</taxon>
        <taxon>Fungi</taxon>
        <taxon>Dikarya</taxon>
        <taxon>Ascomycota</taxon>
        <taxon>Pezizomycotina</taxon>
        <taxon>Eurotiomycetes</taxon>
        <taxon>Eurotiomycetidae</taxon>
        <taxon>Eurotiales</taxon>
        <taxon>Aspergillaceae</taxon>
        <taxon>Aspergillus</taxon>
        <taxon>Aspergillus subgen. Circumdati</taxon>
    </lineage>
</organism>
<protein>
    <submittedName>
        <fullName evidence="2">Uncharacterized protein</fullName>
    </submittedName>
</protein>
<dbReference type="AlphaFoldDB" id="A0A1L9NA25"/>
<proteinExistence type="predicted"/>
<keyword evidence="3" id="KW-1185">Reference proteome</keyword>
<feature type="region of interest" description="Disordered" evidence="1">
    <location>
        <begin position="59"/>
        <end position="82"/>
    </location>
</feature>
<feature type="compositionally biased region" description="Basic and acidic residues" evidence="1">
    <location>
        <begin position="60"/>
        <end position="72"/>
    </location>
</feature>
<dbReference type="VEuPathDB" id="FungiDB:ASPTUDRAFT_449884"/>
<dbReference type="EMBL" id="KV878187">
    <property type="protein sequence ID" value="OJI86153.1"/>
    <property type="molecule type" value="Genomic_DNA"/>
</dbReference>
<evidence type="ECO:0000313" key="2">
    <source>
        <dbReference type="EMBL" id="OJI86153.1"/>
    </source>
</evidence>
<evidence type="ECO:0000313" key="3">
    <source>
        <dbReference type="Proteomes" id="UP000184304"/>
    </source>
</evidence>